<dbReference type="OrthoDB" id="2675752at2"/>
<evidence type="ECO:0000313" key="7">
    <source>
        <dbReference type="Proteomes" id="UP000267798"/>
    </source>
</evidence>
<sequence>MKNWFKKGAAIAVATSLLAGCSFGGNEEEPAAPQALKVMYHNEDGFYRDYGMLFSTAYPEIEISVVSTGNLYRGNSGEDGEEFDYEKAKQELIEKEKPDILMLNSSEYETMAQEGKFIDLEPFIAKDKFDTSGIVPGLIDFMKEIGGGQLYGLPSGFNSQVLFYNKGLFDKFNIPYPTDSMTWNEVIQLARQFPTDGEKDERIYGLKAGYSGSLNELSQMIAGSEGLSYVNPATKTMTINSAGWKNAVQTAHDAIKSDALYFESRNHMSYSGRNEYLLNNPFTGNRIAMSLDYSYLIRELKEAANYYSNEEGKVAKDWDIVTIPVSPQMPDQSSGTWYSNIFAISKDAPNADAAWKLISYISGEEHARVKSKVAFNNGFPIHTKYIKDEEGRNFAAFYKLKPVKPAVNYIEMEKLPKQFGVIFYADMEEQFKAIQDGHTSVDDALGLLQAKGEELLAQESMTDEEVNKLWEERNAEMMKKMQEAAGEAGETVTIN</sequence>
<dbReference type="GO" id="GO:0030313">
    <property type="term" value="C:cell envelope"/>
    <property type="evidence" value="ECO:0007669"/>
    <property type="project" value="UniProtKB-SubCell"/>
</dbReference>
<comment type="subcellular location">
    <subcellularLocation>
        <location evidence="1">Cell envelope</location>
    </subcellularLocation>
</comment>
<comment type="caution">
    <text evidence="6">The sequence shown here is derived from an EMBL/GenBank/DDBJ whole genome shotgun (WGS) entry which is preliminary data.</text>
</comment>
<evidence type="ECO:0000256" key="4">
    <source>
        <dbReference type="ARBA" id="ARBA00022729"/>
    </source>
</evidence>
<protein>
    <submittedName>
        <fullName evidence="6">Extracellular solute-binding protein</fullName>
    </submittedName>
</protein>
<dbReference type="Proteomes" id="UP000267798">
    <property type="component" value="Unassembled WGS sequence"/>
</dbReference>
<accession>A0A3A6PGH0</accession>
<dbReference type="PANTHER" id="PTHR43649">
    <property type="entry name" value="ARABINOSE-BINDING PROTEIN-RELATED"/>
    <property type="match status" value="1"/>
</dbReference>
<keyword evidence="3" id="KW-0813">Transport</keyword>
<dbReference type="PANTHER" id="PTHR43649:SF31">
    <property type="entry name" value="SN-GLYCEROL-3-PHOSPHATE-BINDING PERIPLASMIC PROTEIN UGPB"/>
    <property type="match status" value="1"/>
</dbReference>
<dbReference type="SUPFAM" id="SSF53850">
    <property type="entry name" value="Periplasmic binding protein-like II"/>
    <property type="match status" value="1"/>
</dbReference>
<dbReference type="InterPro" id="IPR006059">
    <property type="entry name" value="SBP"/>
</dbReference>
<keyword evidence="4 5" id="KW-0732">Signal</keyword>
<dbReference type="Pfam" id="PF01547">
    <property type="entry name" value="SBP_bac_1"/>
    <property type="match status" value="1"/>
</dbReference>
<evidence type="ECO:0000256" key="2">
    <source>
        <dbReference type="ARBA" id="ARBA00008520"/>
    </source>
</evidence>
<feature type="chain" id="PRO_5039521659" evidence="5">
    <location>
        <begin position="25"/>
        <end position="495"/>
    </location>
</feature>
<dbReference type="PROSITE" id="PS51257">
    <property type="entry name" value="PROKAR_LIPOPROTEIN"/>
    <property type="match status" value="1"/>
</dbReference>
<dbReference type="Gene3D" id="3.40.190.10">
    <property type="entry name" value="Periplasmic binding protein-like II"/>
    <property type="match status" value="1"/>
</dbReference>
<organism evidence="6 7">
    <name type="scientific">Paenibacillus pinisoli</name>
    <dbReference type="NCBI Taxonomy" id="1276110"/>
    <lineage>
        <taxon>Bacteria</taxon>
        <taxon>Bacillati</taxon>
        <taxon>Bacillota</taxon>
        <taxon>Bacilli</taxon>
        <taxon>Bacillales</taxon>
        <taxon>Paenibacillaceae</taxon>
        <taxon>Paenibacillus</taxon>
    </lineage>
</organism>
<evidence type="ECO:0000256" key="5">
    <source>
        <dbReference type="SAM" id="SignalP"/>
    </source>
</evidence>
<evidence type="ECO:0000256" key="1">
    <source>
        <dbReference type="ARBA" id="ARBA00004196"/>
    </source>
</evidence>
<dbReference type="RefSeq" id="WP_120111449.1">
    <property type="nucleotide sequence ID" value="NZ_QXQB01000003.1"/>
</dbReference>
<name>A0A3A6PGH0_9BACL</name>
<feature type="signal peptide" evidence="5">
    <location>
        <begin position="1"/>
        <end position="24"/>
    </location>
</feature>
<keyword evidence="7" id="KW-1185">Reference proteome</keyword>
<dbReference type="AlphaFoldDB" id="A0A3A6PGH0"/>
<evidence type="ECO:0000256" key="3">
    <source>
        <dbReference type="ARBA" id="ARBA00022448"/>
    </source>
</evidence>
<gene>
    <name evidence="6" type="ORF">D3P09_14780</name>
</gene>
<dbReference type="EMBL" id="QXQB01000003">
    <property type="protein sequence ID" value="RJX38796.1"/>
    <property type="molecule type" value="Genomic_DNA"/>
</dbReference>
<reference evidence="6 7" key="1">
    <citation type="submission" date="2018-09" db="EMBL/GenBank/DDBJ databases">
        <title>Paenibacillus aracenensis nov. sp. isolated from a cave in southern Spain.</title>
        <authorList>
            <person name="Jurado V."/>
            <person name="Gutierrez-Patricio S."/>
            <person name="Gonzalez-Pimentel J.L."/>
            <person name="Miller A.Z."/>
            <person name="Laiz L."/>
            <person name="Saiz-Jimenez C."/>
        </authorList>
    </citation>
    <scope>NUCLEOTIDE SEQUENCE [LARGE SCALE GENOMIC DNA]</scope>
    <source>
        <strain evidence="6 7">JCM 19203</strain>
    </source>
</reference>
<comment type="similarity">
    <text evidence="2">Belongs to the bacterial solute-binding protein 1 family.</text>
</comment>
<evidence type="ECO:0000313" key="6">
    <source>
        <dbReference type="EMBL" id="RJX38796.1"/>
    </source>
</evidence>
<proteinExistence type="inferred from homology"/>
<dbReference type="InterPro" id="IPR050490">
    <property type="entry name" value="Bact_solute-bd_prot1"/>
</dbReference>